<proteinExistence type="predicted"/>
<feature type="transmembrane region" description="Helical" evidence="6">
    <location>
        <begin position="228"/>
        <end position="248"/>
    </location>
</feature>
<keyword evidence="9" id="KW-1185">Reference proteome</keyword>
<dbReference type="EMBL" id="QWEY01000003">
    <property type="protein sequence ID" value="RGP37879.1"/>
    <property type="molecule type" value="Genomic_DNA"/>
</dbReference>
<evidence type="ECO:0000256" key="6">
    <source>
        <dbReference type="SAM" id="Phobius"/>
    </source>
</evidence>
<feature type="transmembrane region" description="Helical" evidence="6">
    <location>
        <begin position="255"/>
        <end position="275"/>
    </location>
</feature>
<comment type="subcellular location">
    <subcellularLocation>
        <location evidence="1">Cell membrane</location>
        <topology evidence="1">Multi-pass membrane protein</topology>
    </subcellularLocation>
</comment>
<dbReference type="Proteomes" id="UP000284547">
    <property type="component" value="Unassembled WGS sequence"/>
</dbReference>
<keyword evidence="5 6" id="KW-0472">Membrane</keyword>
<feature type="transmembrane region" description="Helical" evidence="6">
    <location>
        <begin position="70"/>
        <end position="96"/>
    </location>
</feature>
<name>A0A411Z4A3_9RHOB</name>
<keyword evidence="2" id="KW-1003">Cell membrane</keyword>
<keyword evidence="4 6" id="KW-1133">Transmembrane helix</keyword>
<protein>
    <submittedName>
        <fullName evidence="8">DMT family transporter</fullName>
    </submittedName>
</protein>
<evidence type="ECO:0000256" key="1">
    <source>
        <dbReference type="ARBA" id="ARBA00004651"/>
    </source>
</evidence>
<feature type="transmembrane region" description="Helical" evidence="6">
    <location>
        <begin position="153"/>
        <end position="174"/>
    </location>
</feature>
<reference evidence="8 9" key="1">
    <citation type="submission" date="2018-08" db="EMBL/GenBank/DDBJ databases">
        <title>Flavobacterium tibetense sp. nov., isolated from a wetland YonghuCo on Tibetan Plateau.</title>
        <authorList>
            <person name="Phurbu D."/>
            <person name="Lu H."/>
            <person name="Xing P."/>
        </authorList>
    </citation>
    <scope>NUCLEOTIDE SEQUENCE [LARGE SCALE GENOMIC DNA]</scope>
    <source>
        <strain evidence="8 9">DJC</strain>
    </source>
</reference>
<dbReference type="Pfam" id="PF00892">
    <property type="entry name" value="EamA"/>
    <property type="match status" value="1"/>
</dbReference>
<sequence>MTHAPALLPPSSLPLAHLACAASMLVWAAGLPAADLLIPHVPAITLTAARMGLATMVLLPLWLMIDGRRAVLGAAWGTGLLIGAVTCLGAFGLILGQARSDAVTVAIVSAAMPIVGMGIEVVFDGRRITPALVLGMGLSLLGGLIALEGGGDAAGGGTLLGALLCLASVVVFTFGSRLTVTAFPGLSPLGRTTITLCGGALTAGVMAALATLTGLPAPNWSALGATEAGALLIYAFAGLALSQLLWIVSVGRLGIGLASLHINATPFYVMLILFAVGGPWLWHQVLGAALVALGVMVAQGLLHPARARG</sequence>
<dbReference type="GO" id="GO:0005886">
    <property type="term" value="C:plasma membrane"/>
    <property type="evidence" value="ECO:0007669"/>
    <property type="project" value="UniProtKB-SubCell"/>
</dbReference>
<feature type="transmembrane region" description="Helical" evidence="6">
    <location>
        <begin position="130"/>
        <end position="147"/>
    </location>
</feature>
<feature type="transmembrane region" description="Helical" evidence="6">
    <location>
        <begin position="281"/>
        <end position="302"/>
    </location>
</feature>
<organism evidence="8 9">
    <name type="scientific">Pseudotabrizicola alkalilacus</name>
    <dbReference type="NCBI Taxonomy" id="2305252"/>
    <lineage>
        <taxon>Bacteria</taxon>
        <taxon>Pseudomonadati</taxon>
        <taxon>Pseudomonadota</taxon>
        <taxon>Alphaproteobacteria</taxon>
        <taxon>Rhodobacterales</taxon>
        <taxon>Paracoccaceae</taxon>
        <taxon>Pseudotabrizicola</taxon>
    </lineage>
</organism>
<dbReference type="RefSeq" id="WP_118150964.1">
    <property type="nucleotide sequence ID" value="NZ_QWEY01000003.1"/>
</dbReference>
<evidence type="ECO:0000313" key="9">
    <source>
        <dbReference type="Proteomes" id="UP000284547"/>
    </source>
</evidence>
<feature type="domain" description="EamA" evidence="7">
    <location>
        <begin position="16"/>
        <end position="145"/>
    </location>
</feature>
<dbReference type="InterPro" id="IPR051258">
    <property type="entry name" value="Diverse_Substrate_Transporter"/>
</dbReference>
<evidence type="ECO:0000256" key="4">
    <source>
        <dbReference type="ARBA" id="ARBA00022989"/>
    </source>
</evidence>
<dbReference type="SUPFAM" id="SSF103481">
    <property type="entry name" value="Multidrug resistance efflux transporter EmrE"/>
    <property type="match status" value="1"/>
</dbReference>
<feature type="transmembrane region" description="Helical" evidence="6">
    <location>
        <begin position="194"/>
        <end position="216"/>
    </location>
</feature>
<dbReference type="PANTHER" id="PTHR42920:SF11">
    <property type="entry name" value="INNER MEMBRANE PROTEIN YTFF"/>
    <property type="match status" value="1"/>
</dbReference>
<dbReference type="InterPro" id="IPR037185">
    <property type="entry name" value="EmrE-like"/>
</dbReference>
<dbReference type="PANTHER" id="PTHR42920">
    <property type="entry name" value="OS03G0707200 PROTEIN-RELATED"/>
    <property type="match status" value="1"/>
</dbReference>
<evidence type="ECO:0000256" key="2">
    <source>
        <dbReference type="ARBA" id="ARBA00022475"/>
    </source>
</evidence>
<evidence type="ECO:0000313" key="8">
    <source>
        <dbReference type="EMBL" id="RGP37879.1"/>
    </source>
</evidence>
<evidence type="ECO:0000259" key="7">
    <source>
        <dbReference type="Pfam" id="PF00892"/>
    </source>
</evidence>
<feature type="transmembrane region" description="Helical" evidence="6">
    <location>
        <begin position="44"/>
        <end position="63"/>
    </location>
</feature>
<accession>A0A411Z4A3</accession>
<keyword evidence="3 6" id="KW-0812">Transmembrane</keyword>
<evidence type="ECO:0000256" key="5">
    <source>
        <dbReference type="ARBA" id="ARBA00023136"/>
    </source>
</evidence>
<dbReference type="InterPro" id="IPR000620">
    <property type="entry name" value="EamA_dom"/>
</dbReference>
<dbReference type="AlphaFoldDB" id="A0A411Z4A3"/>
<gene>
    <name evidence="8" type="ORF">D1012_08305</name>
</gene>
<evidence type="ECO:0000256" key="3">
    <source>
        <dbReference type="ARBA" id="ARBA00022692"/>
    </source>
</evidence>
<comment type="caution">
    <text evidence="8">The sequence shown here is derived from an EMBL/GenBank/DDBJ whole genome shotgun (WGS) entry which is preliminary data.</text>
</comment>
<feature type="transmembrane region" description="Helical" evidence="6">
    <location>
        <begin position="102"/>
        <end position="123"/>
    </location>
</feature>
<dbReference type="OrthoDB" id="7685518at2"/>